<reference evidence="1 2" key="1">
    <citation type="submission" date="2015-09" db="EMBL/GenBank/DDBJ databases">
        <authorList>
            <consortium name="Pathogen Informatics"/>
        </authorList>
    </citation>
    <scope>NUCLEOTIDE SEQUENCE [LARGE SCALE GENOMIC DNA]</scope>
    <source>
        <strain evidence="1 2">2789STDY5834876</strain>
    </source>
</reference>
<dbReference type="PIRSF" id="PIRSF033736">
    <property type="entry name" value="UCP033763"/>
    <property type="match status" value="1"/>
</dbReference>
<sequence length="140" mass="15319">MEQNSNKCVMVIDEALPLGVIANTAGIMGITLGKYIPETIGPVVTDKSGSSHLGIIQIPVPVLKADKEKIKKLRERLFEPEFEGLTVVDFSDVAQSCNVYEDYIQKAASVEETDFNYYGIGICGEKKLVSKLTGNLPLLR</sequence>
<dbReference type="RefSeq" id="WP_050639786.1">
    <property type="nucleotide sequence ID" value="NZ_CABKUE010000007.1"/>
</dbReference>
<dbReference type="STRING" id="39482.ERS852491_04584"/>
<evidence type="ECO:0000313" key="1">
    <source>
        <dbReference type="EMBL" id="CUP22246.1"/>
    </source>
</evidence>
<accession>A0A174LHQ0</accession>
<dbReference type="EMBL" id="CYZU01000068">
    <property type="protein sequence ID" value="CUP22246.1"/>
    <property type="molecule type" value="Genomic_DNA"/>
</dbReference>
<dbReference type="InterPro" id="IPR018988">
    <property type="entry name" value="DUF2000"/>
</dbReference>
<dbReference type="Proteomes" id="UP000095544">
    <property type="component" value="Unassembled WGS sequence"/>
</dbReference>
<dbReference type="InterPro" id="IPR017021">
    <property type="entry name" value="UCP033763"/>
</dbReference>
<proteinExistence type="predicted"/>
<dbReference type="Pfam" id="PF09391">
    <property type="entry name" value="DUF2000"/>
    <property type="match status" value="1"/>
</dbReference>
<dbReference type="OrthoDB" id="1045582at2"/>
<dbReference type="InterPro" id="IPR023476">
    <property type="entry name" value="Pep_tRNA_hydro_II_dom_sf"/>
</dbReference>
<dbReference type="AlphaFoldDB" id="A0A174LHQ0"/>
<protein>
    <submittedName>
        <fullName evidence="1">Uncharacterized protein conserved in bacteria</fullName>
    </submittedName>
</protein>
<name>A0A174LHQ0_9FIRM</name>
<dbReference type="Gene3D" id="3.40.1490.10">
    <property type="entry name" value="Bit1"/>
    <property type="match status" value="1"/>
</dbReference>
<dbReference type="SUPFAM" id="SSF102462">
    <property type="entry name" value="Peptidyl-tRNA hydrolase II"/>
    <property type="match status" value="1"/>
</dbReference>
<organism evidence="1 2">
    <name type="scientific">Faecalicatena contorta</name>
    <dbReference type="NCBI Taxonomy" id="39482"/>
    <lineage>
        <taxon>Bacteria</taxon>
        <taxon>Bacillati</taxon>
        <taxon>Bacillota</taxon>
        <taxon>Clostridia</taxon>
        <taxon>Lachnospirales</taxon>
        <taxon>Lachnospiraceae</taxon>
        <taxon>Faecalicatena</taxon>
    </lineage>
</organism>
<gene>
    <name evidence="1" type="ORF">ERS852491_04584</name>
</gene>
<evidence type="ECO:0000313" key="2">
    <source>
        <dbReference type="Proteomes" id="UP000095544"/>
    </source>
</evidence>